<evidence type="ECO:0000259" key="3">
    <source>
        <dbReference type="Pfam" id="PF13439"/>
    </source>
</evidence>
<feature type="domain" description="Glycosyl transferase family 1" evidence="2">
    <location>
        <begin position="190"/>
        <end position="347"/>
    </location>
</feature>
<protein>
    <submittedName>
        <fullName evidence="4">Glycosyltransferase family 1 protein</fullName>
    </submittedName>
</protein>
<dbReference type="RefSeq" id="WP_267152616.1">
    <property type="nucleotide sequence ID" value="NZ_JAPMLT010000010.1"/>
</dbReference>
<feature type="domain" description="Glycosyltransferase subfamily 4-like N-terminal" evidence="3">
    <location>
        <begin position="17"/>
        <end position="167"/>
    </location>
</feature>
<proteinExistence type="predicted"/>
<dbReference type="SUPFAM" id="SSF53756">
    <property type="entry name" value="UDP-Glycosyltransferase/glycogen phosphorylase"/>
    <property type="match status" value="1"/>
</dbReference>
<dbReference type="InterPro" id="IPR001296">
    <property type="entry name" value="Glyco_trans_1"/>
</dbReference>
<dbReference type="InterPro" id="IPR028098">
    <property type="entry name" value="Glyco_trans_4-like_N"/>
</dbReference>
<evidence type="ECO:0000256" key="1">
    <source>
        <dbReference type="ARBA" id="ARBA00022679"/>
    </source>
</evidence>
<sequence>MKIGLDARGAIWYRGTGIGTYTYQLVKNLYTMDQKNEYRFFWPGDEYKDLDPTEDEIFNSIERSKDKFWEEVHIPMSVEQEKIDIFHVPQNGIGLPLKKGCLNVVTVHDLIPYIYPETVGKGYLKIFLQEMPRIIEQSDLIITVSEHSKRDIKRIFNVPDDKVAVTYEAPESVYQKIDDQTAKDFVRERFGIDRPYVLYIGGFSPRKNVKGLINAFYEIQDQIPKEYALVLVGKEARDYDDTAMLVDALRLKDRVIFTGFAAVPELPHLYNAADLCVYPSFYEGFGLPPLEAMACGTPVITSNTSSIPEIAGDAALLINPHDMYDLAEKMKQVLNSTTQQKQMQAAGLAQASKFTWEKCARETLAAYEKLYARELSGK</sequence>
<evidence type="ECO:0000259" key="2">
    <source>
        <dbReference type="Pfam" id="PF00534"/>
    </source>
</evidence>
<dbReference type="PANTHER" id="PTHR46401:SF2">
    <property type="entry name" value="GLYCOSYLTRANSFERASE WBBK-RELATED"/>
    <property type="match status" value="1"/>
</dbReference>
<keyword evidence="5" id="KW-1185">Reference proteome</keyword>
<dbReference type="PANTHER" id="PTHR46401">
    <property type="entry name" value="GLYCOSYLTRANSFERASE WBBK-RELATED"/>
    <property type="match status" value="1"/>
</dbReference>
<organism evidence="4 5">
    <name type="scientific">Tumebacillus lacus</name>
    <dbReference type="NCBI Taxonomy" id="2995335"/>
    <lineage>
        <taxon>Bacteria</taxon>
        <taxon>Bacillati</taxon>
        <taxon>Bacillota</taxon>
        <taxon>Bacilli</taxon>
        <taxon>Bacillales</taxon>
        <taxon>Alicyclobacillaceae</taxon>
        <taxon>Tumebacillus</taxon>
    </lineage>
</organism>
<name>A0ABT3X383_9BACL</name>
<dbReference type="Proteomes" id="UP001208017">
    <property type="component" value="Unassembled WGS sequence"/>
</dbReference>
<evidence type="ECO:0000313" key="5">
    <source>
        <dbReference type="Proteomes" id="UP001208017"/>
    </source>
</evidence>
<dbReference type="CDD" id="cd03809">
    <property type="entry name" value="GT4_MtfB-like"/>
    <property type="match status" value="1"/>
</dbReference>
<gene>
    <name evidence="4" type="ORF">OS242_15570</name>
</gene>
<evidence type="ECO:0000313" key="4">
    <source>
        <dbReference type="EMBL" id="MCX7571368.1"/>
    </source>
</evidence>
<dbReference type="EMBL" id="JAPMLT010000010">
    <property type="protein sequence ID" value="MCX7571368.1"/>
    <property type="molecule type" value="Genomic_DNA"/>
</dbReference>
<keyword evidence="1" id="KW-0808">Transferase</keyword>
<comment type="caution">
    <text evidence="4">The sequence shown here is derived from an EMBL/GenBank/DDBJ whole genome shotgun (WGS) entry which is preliminary data.</text>
</comment>
<reference evidence="4 5" key="1">
    <citation type="submission" date="2022-11" db="EMBL/GenBank/DDBJ databases">
        <title>Study of microbial diversity in lake waters.</title>
        <authorList>
            <person name="Zhang J."/>
        </authorList>
    </citation>
    <scope>NUCLEOTIDE SEQUENCE [LARGE SCALE GENOMIC DNA]</scope>
    <source>
        <strain evidence="4 5">DT12</strain>
    </source>
</reference>
<dbReference type="Gene3D" id="3.40.50.2000">
    <property type="entry name" value="Glycogen Phosphorylase B"/>
    <property type="match status" value="2"/>
</dbReference>
<accession>A0ABT3X383</accession>
<dbReference type="Pfam" id="PF00534">
    <property type="entry name" value="Glycos_transf_1"/>
    <property type="match status" value="1"/>
</dbReference>
<dbReference type="Pfam" id="PF13439">
    <property type="entry name" value="Glyco_transf_4"/>
    <property type="match status" value="1"/>
</dbReference>